<dbReference type="STRING" id="86166.TAGGR_1423"/>
<sequence>MINRVNTQILIDATEKKELSKKIETLFLTELLKVMLENTSFSEGKTTSTYMTAIIPQIAEMMAEREIGIGNFLTENANFLNTISKNQKIELKPPVENKDKEIKLNWTGKISLPVSGKITSSFGLRIDPIDGKLRHHNGIDIAVPEGTPVKPALSGKVIYSGYKGGYGKCVIVEHDNGIQTIYAHNSKNLVKAGDTVTPESVIALSGSTGRTTGPHLHFEVRKNGVAVNPVAMLNNYDKSPIL</sequence>
<dbReference type="InterPro" id="IPR011055">
    <property type="entry name" value="Dup_hybrid_motif"/>
</dbReference>
<dbReference type="RefSeq" id="WP_059175711.1">
    <property type="nucleotide sequence ID" value="NZ_BCNO01000001.1"/>
</dbReference>
<organism evidence="2 3">
    <name type="scientific">Thermodesulfovibrio aggregans</name>
    <dbReference type="NCBI Taxonomy" id="86166"/>
    <lineage>
        <taxon>Bacteria</taxon>
        <taxon>Pseudomonadati</taxon>
        <taxon>Nitrospirota</taxon>
        <taxon>Thermodesulfovibrionia</taxon>
        <taxon>Thermodesulfovibrionales</taxon>
        <taxon>Thermodesulfovibrionaceae</taxon>
        <taxon>Thermodesulfovibrio</taxon>
    </lineage>
</organism>
<accession>A0A0U9HN05</accession>
<dbReference type="EMBL" id="BCNO01000001">
    <property type="protein sequence ID" value="GAQ94244.1"/>
    <property type="molecule type" value="Genomic_DNA"/>
</dbReference>
<dbReference type="PANTHER" id="PTHR21666">
    <property type="entry name" value="PEPTIDASE-RELATED"/>
    <property type="match status" value="1"/>
</dbReference>
<dbReference type="Pfam" id="PF01551">
    <property type="entry name" value="Peptidase_M23"/>
    <property type="match status" value="1"/>
</dbReference>
<name>A0A0U9HN05_9BACT</name>
<dbReference type="GO" id="GO:0004222">
    <property type="term" value="F:metalloendopeptidase activity"/>
    <property type="evidence" value="ECO:0007669"/>
    <property type="project" value="TreeGrafter"/>
</dbReference>
<keyword evidence="3" id="KW-1185">Reference proteome</keyword>
<dbReference type="SUPFAM" id="SSF51261">
    <property type="entry name" value="Duplicated hybrid motif"/>
    <property type="match status" value="1"/>
</dbReference>
<dbReference type="FunFam" id="2.70.70.10:FF:000006">
    <property type="entry name" value="M23 family peptidase"/>
    <property type="match status" value="1"/>
</dbReference>
<dbReference type="Gene3D" id="2.70.70.10">
    <property type="entry name" value="Glucose Permease (Domain IIA)"/>
    <property type="match status" value="1"/>
</dbReference>
<dbReference type="InterPro" id="IPR050570">
    <property type="entry name" value="Cell_wall_metabolism_enzyme"/>
</dbReference>
<evidence type="ECO:0000313" key="3">
    <source>
        <dbReference type="Proteomes" id="UP000054976"/>
    </source>
</evidence>
<dbReference type="InterPro" id="IPR016047">
    <property type="entry name" value="M23ase_b-sheet_dom"/>
</dbReference>
<proteinExistence type="predicted"/>
<comment type="caution">
    <text evidence="2">The sequence shown here is derived from an EMBL/GenBank/DDBJ whole genome shotgun (WGS) entry which is preliminary data.</text>
</comment>
<evidence type="ECO:0000313" key="2">
    <source>
        <dbReference type="EMBL" id="GAQ94244.1"/>
    </source>
</evidence>
<dbReference type="AlphaFoldDB" id="A0A0U9HN05"/>
<reference evidence="3" key="1">
    <citation type="submission" date="2016-01" db="EMBL/GenBank/DDBJ databases">
        <title>Draft genome sequence of Thermodesulfovibrio aggregans strain TGE-P1.</title>
        <authorList>
            <person name="Sekiguchi Y."/>
            <person name="Ohashi A."/>
            <person name="Matsuura N."/>
            <person name="Tourlousse M.D."/>
        </authorList>
    </citation>
    <scope>NUCLEOTIDE SEQUENCE [LARGE SCALE GENOMIC DNA]</scope>
    <source>
        <strain evidence="3">TGE-P1</strain>
    </source>
</reference>
<evidence type="ECO:0000259" key="1">
    <source>
        <dbReference type="Pfam" id="PF01551"/>
    </source>
</evidence>
<gene>
    <name evidence="2" type="ORF">TAGGR_1423</name>
</gene>
<dbReference type="PANTHER" id="PTHR21666:SF270">
    <property type="entry name" value="MUREIN HYDROLASE ACTIVATOR ENVC"/>
    <property type="match status" value="1"/>
</dbReference>
<dbReference type="CDD" id="cd12797">
    <property type="entry name" value="M23_peptidase"/>
    <property type="match status" value="1"/>
</dbReference>
<feature type="domain" description="M23ase beta-sheet core" evidence="1">
    <location>
        <begin position="135"/>
        <end position="229"/>
    </location>
</feature>
<protein>
    <submittedName>
        <fullName evidence="2">Peptidase family M23</fullName>
    </submittedName>
</protein>
<dbReference type="Proteomes" id="UP000054976">
    <property type="component" value="Unassembled WGS sequence"/>
</dbReference>